<feature type="signal peptide" evidence="4">
    <location>
        <begin position="1"/>
        <end position="19"/>
    </location>
</feature>
<proteinExistence type="inferred from homology"/>
<comment type="similarity">
    <text evidence="1">Belongs to the bacterial solute-binding protein 7 family.</text>
</comment>
<dbReference type="InterPro" id="IPR038404">
    <property type="entry name" value="TRAP_DctP_sf"/>
</dbReference>
<dbReference type="Proteomes" id="UP001243212">
    <property type="component" value="Unassembled WGS sequence"/>
</dbReference>
<evidence type="ECO:0000256" key="1">
    <source>
        <dbReference type="ARBA" id="ARBA00009023"/>
    </source>
</evidence>
<dbReference type="CDD" id="cd13603">
    <property type="entry name" value="PBP2_TRAP_Siap_TeaA_like"/>
    <property type="match status" value="1"/>
</dbReference>
<feature type="chain" id="PRO_5047139083" evidence="4">
    <location>
        <begin position="20"/>
        <end position="331"/>
    </location>
</feature>
<dbReference type="InterPro" id="IPR018389">
    <property type="entry name" value="DctP_fam"/>
</dbReference>
<protein>
    <submittedName>
        <fullName evidence="5">TRAP-type C4-dicarboxylate transport system substrate-binding protein</fullName>
    </submittedName>
</protein>
<sequence>MKRLMALVAAVTMALNVAACGSEAEGRTIRIGSNWAATHPMARAIDEVFIPTIERESGGTLTAETFHAGTLGNEIDLWDGVRLGTIEMVLIGTPMNQEYSQMLISDWPFLYEDIEHAKRVWTGPIAQEQSDAFAKKFPTTEILAWGPNSARTFSSKRPLTTVEDFSGQKFRMPSNPIHIGLAEHLGASAQVIPLGDLFTSLETGVVDGQDNGMVTIISEGFYEVQDYLYETNHIIATLEFIAHAPFMDELTEEEQRIVRDAAHETAVWAWNEYIASVDADRAFLEEHGVTVTQITPEERERLIDMTQPLIDDLHAQYDWSEELTQQIMNAK</sequence>
<dbReference type="PIRSF" id="PIRSF006470">
    <property type="entry name" value="DctB"/>
    <property type="match status" value="1"/>
</dbReference>
<keyword evidence="2" id="KW-0813">Transport</keyword>
<evidence type="ECO:0000256" key="2">
    <source>
        <dbReference type="ARBA" id="ARBA00022448"/>
    </source>
</evidence>
<organism evidence="5 6">
    <name type="scientific">Trueperella bonasi</name>
    <dbReference type="NCBI Taxonomy" id="312286"/>
    <lineage>
        <taxon>Bacteria</taxon>
        <taxon>Bacillati</taxon>
        <taxon>Actinomycetota</taxon>
        <taxon>Actinomycetes</taxon>
        <taxon>Actinomycetales</taxon>
        <taxon>Actinomycetaceae</taxon>
        <taxon>Trueperella</taxon>
    </lineage>
</organism>
<evidence type="ECO:0000313" key="6">
    <source>
        <dbReference type="Proteomes" id="UP001243212"/>
    </source>
</evidence>
<reference evidence="5 6" key="1">
    <citation type="submission" date="2023-07" db="EMBL/GenBank/DDBJ databases">
        <title>Sequencing the genomes of 1000 actinobacteria strains.</title>
        <authorList>
            <person name="Klenk H.-P."/>
        </authorList>
    </citation>
    <scope>NUCLEOTIDE SEQUENCE [LARGE SCALE GENOMIC DNA]</scope>
    <source>
        <strain evidence="5 6">DSM 17163</strain>
    </source>
</reference>
<gene>
    <name evidence="5" type="ORF">J2S70_000668</name>
</gene>
<keyword evidence="3 4" id="KW-0732">Signal</keyword>
<dbReference type="Pfam" id="PF03480">
    <property type="entry name" value="DctP"/>
    <property type="match status" value="1"/>
</dbReference>
<dbReference type="Gene3D" id="3.40.190.170">
    <property type="entry name" value="Bacterial extracellular solute-binding protein, family 7"/>
    <property type="match status" value="1"/>
</dbReference>
<dbReference type="EMBL" id="JAUSQX010000001">
    <property type="protein sequence ID" value="MDP9806086.1"/>
    <property type="molecule type" value="Genomic_DNA"/>
</dbReference>
<evidence type="ECO:0000256" key="3">
    <source>
        <dbReference type="ARBA" id="ARBA00022729"/>
    </source>
</evidence>
<dbReference type="InterPro" id="IPR004682">
    <property type="entry name" value="TRAP_DctP"/>
</dbReference>
<dbReference type="PANTHER" id="PTHR33376:SF7">
    <property type="entry name" value="C4-DICARBOXYLATE-BINDING PROTEIN DCTB"/>
    <property type="match status" value="1"/>
</dbReference>
<evidence type="ECO:0000256" key="4">
    <source>
        <dbReference type="SAM" id="SignalP"/>
    </source>
</evidence>
<evidence type="ECO:0000313" key="5">
    <source>
        <dbReference type="EMBL" id="MDP9806086.1"/>
    </source>
</evidence>
<dbReference type="PANTHER" id="PTHR33376">
    <property type="match status" value="1"/>
</dbReference>
<dbReference type="NCBIfam" id="NF037995">
    <property type="entry name" value="TRAP_S1"/>
    <property type="match status" value="1"/>
</dbReference>
<comment type="caution">
    <text evidence="5">The sequence shown here is derived from an EMBL/GenBank/DDBJ whole genome shotgun (WGS) entry which is preliminary data.</text>
</comment>
<name>A0ABT9NFC6_9ACTO</name>
<dbReference type="RefSeq" id="WP_307682330.1">
    <property type="nucleotide sequence ID" value="NZ_JAUSQX010000001.1"/>
</dbReference>
<accession>A0ABT9NFC6</accession>
<keyword evidence="6" id="KW-1185">Reference proteome</keyword>